<proteinExistence type="predicted"/>
<evidence type="ECO:0000313" key="3">
    <source>
        <dbReference type="WBParaSite" id="nRc.2.0.1.t07291-RA"/>
    </source>
</evidence>
<dbReference type="PANTHER" id="PTHR46901">
    <property type="entry name" value="GH04942P"/>
    <property type="match status" value="1"/>
</dbReference>
<accession>A0A915HZK7</accession>
<name>A0A915HZK7_ROMCU</name>
<protein>
    <submittedName>
        <fullName evidence="3">Uncharacterized protein</fullName>
    </submittedName>
</protein>
<organism evidence="2 3">
    <name type="scientific">Romanomermis culicivorax</name>
    <name type="common">Nematode worm</name>
    <dbReference type="NCBI Taxonomy" id="13658"/>
    <lineage>
        <taxon>Eukaryota</taxon>
        <taxon>Metazoa</taxon>
        <taxon>Ecdysozoa</taxon>
        <taxon>Nematoda</taxon>
        <taxon>Enoplea</taxon>
        <taxon>Dorylaimia</taxon>
        <taxon>Mermithida</taxon>
        <taxon>Mermithoidea</taxon>
        <taxon>Mermithidae</taxon>
        <taxon>Romanomermis</taxon>
    </lineage>
</organism>
<evidence type="ECO:0000256" key="1">
    <source>
        <dbReference type="SAM" id="MobiDB-lite"/>
    </source>
</evidence>
<keyword evidence="2" id="KW-1185">Reference proteome</keyword>
<dbReference type="PANTHER" id="PTHR46901:SF2">
    <property type="entry name" value="GH04942P"/>
    <property type="match status" value="1"/>
</dbReference>
<feature type="compositionally biased region" description="Polar residues" evidence="1">
    <location>
        <begin position="59"/>
        <end position="76"/>
    </location>
</feature>
<reference evidence="3" key="1">
    <citation type="submission" date="2022-11" db="UniProtKB">
        <authorList>
            <consortium name="WormBaseParasite"/>
        </authorList>
    </citation>
    <scope>IDENTIFICATION</scope>
</reference>
<feature type="region of interest" description="Disordered" evidence="1">
    <location>
        <begin position="1"/>
        <end position="152"/>
    </location>
</feature>
<dbReference type="Proteomes" id="UP000887565">
    <property type="component" value="Unplaced"/>
</dbReference>
<feature type="compositionally biased region" description="Basic and acidic residues" evidence="1">
    <location>
        <begin position="95"/>
        <end position="111"/>
    </location>
</feature>
<sequence>DGISVDGSNITEVERKRSKRQNSGSFVQTTEQEYEDEDQTDTSAAFVTEAVPEHRTSVDPPSQSEASKSQLTSPNAQPEPLPTAAATRKPLITHPEPEPKSVLKPSGKPEPEPIGNSQPKAEPEPSLKPAAEPEPNPHGHHHHGHDDNGLHPMDCADMIVGSAIGQLSRIQDFYTISRATPLLDEVYGGRQSLTAAIGSEVKGQTTTEITIDRLLGRP</sequence>
<dbReference type="AlphaFoldDB" id="A0A915HZK7"/>
<dbReference type="WBParaSite" id="nRc.2.0.1.t07291-RA">
    <property type="protein sequence ID" value="nRc.2.0.1.t07291-RA"/>
    <property type="gene ID" value="nRc.2.0.1.g07291"/>
</dbReference>
<feature type="compositionally biased region" description="Polar residues" evidence="1">
    <location>
        <begin position="1"/>
        <end position="11"/>
    </location>
</feature>
<dbReference type="CDD" id="cd09631">
    <property type="entry name" value="DOMON_DOH"/>
    <property type="match status" value="1"/>
</dbReference>
<dbReference type="InterPro" id="IPR045266">
    <property type="entry name" value="DOH_DOMON"/>
</dbReference>
<evidence type="ECO:0000313" key="2">
    <source>
        <dbReference type="Proteomes" id="UP000887565"/>
    </source>
</evidence>